<keyword evidence="3" id="KW-1185">Reference proteome</keyword>
<reference evidence="3" key="1">
    <citation type="submission" date="2017-11" db="EMBL/GenBank/DDBJ databases">
        <authorList>
            <person name="Kuznetsova I."/>
            <person name="Sazanova A."/>
            <person name="Chirak E."/>
            <person name="Safronova V."/>
            <person name="Willems A."/>
        </authorList>
    </citation>
    <scope>NUCLEOTIDE SEQUENCE [LARGE SCALE GENOMIC DNA]</scope>
    <source>
        <strain evidence="3">CCBAU 03422</strain>
    </source>
</reference>
<dbReference type="Proteomes" id="UP000241764">
    <property type="component" value="Unassembled WGS sequence"/>
</dbReference>
<gene>
    <name evidence="2" type="ORF">CU103_15195</name>
</gene>
<accession>A0A2P7BAU3</accession>
<protein>
    <submittedName>
        <fullName evidence="2">Uncharacterized protein</fullName>
    </submittedName>
</protein>
<keyword evidence="1" id="KW-0472">Membrane</keyword>
<feature type="transmembrane region" description="Helical" evidence="1">
    <location>
        <begin position="30"/>
        <end position="52"/>
    </location>
</feature>
<evidence type="ECO:0000256" key="1">
    <source>
        <dbReference type="SAM" id="Phobius"/>
    </source>
</evidence>
<comment type="caution">
    <text evidence="2">The sequence shown here is derived from an EMBL/GenBank/DDBJ whole genome shotgun (WGS) entry which is preliminary data.</text>
</comment>
<keyword evidence="1" id="KW-1133">Transmembrane helix</keyword>
<keyword evidence="1" id="KW-0812">Transmembrane</keyword>
<dbReference type="OrthoDB" id="8115751at2"/>
<feature type="transmembrane region" description="Helical" evidence="1">
    <location>
        <begin position="64"/>
        <end position="86"/>
    </location>
</feature>
<evidence type="ECO:0000313" key="3">
    <source>
        <dbReference type="Proteomes" id="UP000241764"/>
    </source>
</evidence>
<organism evidence="2 3">
    <name type="scientific">Phyllobacterium sophorae</name>
    <dbReference type="NCBI Taxonomy" id="1520277"/>
    <lineage>
        <taxon>Bacteria</taxon>
        <taxon>Pseudomonadati</taxon>
        <taxon>Pseudomonadota</taxon>
        <taxon>Alphaproteobacteria</taxon>
        <taxon>Hyphomicrobiales</taxon>
        <taxon>Phyllobacteriaceae</taxon>
        <taxon>Phyllobacterium</taxon>
    </lineage>
</organism>
<proteinExistence type="predicted"/>
<name>A0A2P7BAU3_9HYPH</name>
<evidence type="ECO:0000313" key="2">
    <source>
        <dbReference type="EMBL" id="PSH63598.1"/>
    </source>
</evidence>
<dbReference type="AlphaFoldDB" id="A0A2P7BAU3"/>
<dbReference type="RefSeq" id="WP_106664877.1">
    <property type="nucleotide sequence ID" value="NZ_PGGM01000006.1"/>
</dbReference>
<sequence>MTENLQETTRAQRDEFIAAEKVRSNEIQKYVAAAIDRLSTAVAVVGFLGPIVSMANSEIDHRSSFYIVQSTIMTSSVVLSYGLHLYGRIQLTRGLE</sequence>
<dbReference type="EMBL" id="PGGM01000006">
    <property type="protein sequence ID" value="PSH63598.1"/>
    <property type="molecule type" value="Genomic_DNA"/>
</dbReference>